<gene>
    <name evidence="1" type="ORF">TGUWTKB_4920</name>
</gene>
<protein>
    <submittedName>
        <fullName evidence="1">Uncharacterized protein</fullName>
    </submittedName>
</protein>
<dbReference type="HOGENOM" id="CLU_3222984_0_0_6"/>
<accession>A0A090AJT2</accession>
<evidence type="ECO:0000313" key="1">
    <source>
        <dbReference type="EMBL" id="BAP58718.1"/>
    </source>
</evidence>
<dbReference type="EMBL" id="AP014521">
    <property type="protein sequence ID" value="BAP58718.1"/>
    <property type="molecule type" value="Genomic_DNA"/>
</dbReference>
<proteinExistence type="predicted"/>
<dbReference type="Proteomes" id="UP000031627">
    <property type="component" value="Chromosome"/>
</dbReference>
<evidence type="ECO:0000313" key="2">
    <source>
        <dbReference type="Proteomes" id="UP000031627"/>
    </source>
</evidence>
<dbReference type="AlphaFoldDB" id="A0A090AJT2"/>
<keyword evidence="2" id="KW-1185">Reference proteome</keyword>
<sequence length="44" mass="5109">MTTIINKFLEGSLVSLYYLSITLEKEIKLLNMFLKNTSLKKELS</sequence>
<reference evidence="2" key="1">
    <citation type="submission" date="2013-11" db="EMBL/GenBank/DDBJ databases">
        <title>Symbiont-containing voluminous jelly as an extraordinary maternal gift for overwintering insect nymphs.</title>
        <authorList>
            <person name="Kaiwa N."/>
            <person name="Hosokawa T."/>
            <person name="Nikoh N."/>
            <person name="Meng X.Y."/>
            <person name="Tanahashi M."/>
            <person name="Moriyama M."/>
            <person name="Maeda T."/>
            <person name="Yamaguchi K."/>
            <person name="Shigenobu S."/>
            <person name="Ito M."/>
            <person name="Fukatsu T."/>
        </authorList>
    </citation>
    <scope>NUCLEOTIDE SEQUENCE [LARGE SCALE GENOMIC DNA]</scope>
    <source>
        <strain evidence="2">UwTKB</strain>
    </source>
</reference>
<organism evidence="1 2">
    <name type="scientific">Candidatus Tachikawaea gelatinosa</name>
    <dbReference type="NCBI Taxonomy" id="1410383"/>
    <lineage>
        <taxon>Bacteria</taxon>
        <taxon>Pseudomonadati</taxon>
        <taxon>Pseudomonadota</taxon>
        <taxon>Gammaproteobacteria</taxon>
        <taxon>Enterobacterales</taxon>
        <taxon>Enterobacteriaceae</taxon>
        <taxon>Candidatus Tachikawaea</taxon>
    </lineage>
</organism>
<name>A0A090AJT2_9ENTR</name>
<dbReference type="STRING" id="1410383.TGUWTKB_4920"/>
<dbReference type="KEGG" id="sbw:TGUWTKB_4920"/>
<reference evidence="1 2" key="2">
    <citation type="journal article" date="2014" name="Curr. Biol.">
        <title>Symbiont-Supplemented Maternal Investment Underpinning Host's Ecological Adaptation.</title>
        <authorList>
            <person name="Kaiwa N."/>
            <person name="Hosokawa T."/>
            <person name="Nikoh N."/>
            <person name="Tanahashi M."/>
            <person name="Moriyama M."/>
            <person name="Meng X.Y."/>
            <person name="Maeda T."/>
            <person name="Yamaguchi K."/>
            <person name="Shigenobu S."/>
            <person name="Ito M."/>
            <person name="Fukatsu T."/>
        </authorList>
    </citation>
    <scope>NUCLEOTIDE SEQUENCE [LARGE SCALE GENOMIC DNA]</scope>
    <source>
        <strain evidence="1 2">UwTKB</strain>
    </source>
</reference>